<feature type="region of interest" description="Disordered" evidence="6">
    <location>
        <begin position="295"/>
        <end position="396"/>
    </location>
</feature>
<feature type="compositionally biased region" description="Polar residues" evidence="6">
    <location>
        <begin position="384"/>
        <end position="395"/>
    </location>
</feature>
<dbReference type="PANTHER" id="PTHR48029:SF1">
    <property type="entry name" value="NUCLEOLAR PROTEIN 8"/>
    <property type="match status" value="1"/>
</dbReference>
<dbReference type="InterPro" id="IPR035979">
    <property type="entry name" value="RBD_domain_sf"/>
</dbReference>
<dbReference type="Pfam" id="PF00076">
    <property type="entry name" value="RRM_1"/>
    <property type="match status" value="1"/>
</dbReference>
<dbReference type="PANTHER" id="PTHR48029">
    <property type="entry name" value="NUCLEOLAR PROTEIN 8"/>
    <property type="match status" value="1"/>
</dbReference>
<dbReference type="OMA" id="CPTENHR"/>
<dbReference type="PROSITE" id="PS50102">
    <property type="entry name" value="RRM"/>
    <property type="match status" value="1"/>
</dbReference>
<dbReference type="OrthoDB" id="21643at2759"/>
<dbReference type="SUPFAM" id="SSF54928">
    <property type="entry name" value="RNA-binding domain, RBD"/>
    <property type="match status" value="1"/>
</dbReference>
<dbReference type="SMART" id="SM00360">
    <property type="entry name" value="RRM"/>
    <property type="match status" value="1"/>
</dbReference>
<dbReference type="CDD" id="cd12226">
    <property type="entry name" value="RRM_NOL8"/>
    <property type="match status" value="1"/>
</dbReference>
<keyword evidence="5" id="KW-0175">Coiled coil</keyword>
<evidence type="ECO:0000256" key="6">
    <source>
        <dbReference type="SAM" id="MobiDB-lite"/>
    </source>
</evidence>
<accession>A0A9W3A2H7</accession>
<reference evidence="9" key="1">
    <citation type="submission" date="2025-08" db="UniProtKB">
        <authorList>
            <consortium name="RefSeq"/>
        </authorList>
    </citation>
    <scope>IDENTIFICATION</scope>
</reference>
<keyword evidence="2 4" id="KW-0694">RNA-binding</keyword>
<evidence type="ECO:0000256" key="5">
    <source>
        <dbReference type="SAM" id="Coils"/>
    </source>
</evidence>
<feature type="compositionally biased region" description="Polar residues" evidence="6">
    <location>
        <begin position="334"/>
        <end position="375"/>
    </location>
</feature>
<dbReference type="GO" id="GO:0005730">
    <property type="term" value="C:nucleolus"/>
    <property type="evidence" value="ECO:0007669"/>
    <property type="project" value="UniProtKB-SubCell"/>
</dbReference>
<evidence type="ECO:0000256" key="1">
    <source>
        <dbReference type="ARBA" id="ARBA00004604"/>
    </source>
</evidence>
<comment type="subcellular location">
    <subcellularLocation>
        <location evidence="1">Nucleus</location>
        <location evidence="1">Nucleolus</location>
    </subcellularLocation>
</comment>
<feature type="region of interest" description="Disordered" evidence="6">
    <location>
        <begin position="110"/>
        <end position="136"/>
    </location>
</feature>
<feature type="compositionally biased region" description="Basic and acidic residues" evidence="6">
    <location>
        <begin position="635"/>
        <end position="647"/>
    </location>
</feature>
<gene>
    <name evidence="9" type="primary">LOC106060716</name>
</gene>
<dbReference type="InterPro" id="IPR012677">
    <property type="entry name" value="Nucleotide-bd_a/b_plait_sf"/>
</dbReference>
<dbReference type="RefSeq" id="XP_055881506.1">
    <property type="nucleotide sequence ID" value="XM_056025531.1"/>
</dbReference>
<dbReference type="AlphaFoldDB" id="A0A9W3A2H7"/>
<feature type="region of interest" description="Disordered" evidence="6">
    <location>
        <begin position="757"/>
        <end position="835"/>
    </location>
</feature>
<evidence type="ECO:0000259" key="7">
    <source>
        <dbReference type="PROSITE" id="PS50102"/>
    </source>
</evidence>
<feature type="region of interest" description="Disordered" evidence="6">
    <location>
        <begin position="671"/>
        <end position="695"/>
    </location>
</feature>
<feature type="compositionally biased region" description="Basic and acidic residues" evidence="6">
    <location>
        <begin position="775"/>
        <end position="801"/>
    </location>
</feature>
<sequence length="1050" mass="118150">MSDLDTHHTQTGLVTKRLFIGGLSSDISKDDLIERFSKFGKVDNVKLTTRLDDQGVPVKSFAHLDLEGEQSKLKKCFDTYQNTKWKGSCLKLQYAKESFLDKLKKEREKEDVPKKVDASPAAVKPPDISDIKGPAVPGTPLPGKTDWVVGKYGRVLPIMNLKKSNKLKVVKHDPSKLCHTAKIFKDESLDLSAPCEKLTWEIDTPDSDITKKRKGDFLVTQSVEKVKKHNSTMSPVPDSICRNNLVQKQNINMPMKPAYSAKNQSPSVLDIPEFKGLQMLSTNPVDLKLSLIEDSPSLDVPGTKLENKSLTRHKNMPLKKNDFKSSSTGGTTTDLTIFENTSDSISPTKTQQKESNCSNSSPQNKTSQNKRNLNVSPLGVGAQSEDNGNDSASSADTDEIIARHKKKCNLSMQSSLENKLTPVAQFKAKPLPSRSLNSSLSDNSLYTSECFTYSPGLSDYSLPNTSLAKRTLEDSDLDSNDLELVAKKLEQKETVFKPSIVKASPMETKAEQKVGQISTTVKENCESVVKVMDCEITEKKDKKASDNIKRLKAIRETSKLKLKQQMVIQKALEHVDSKDFGSVNRTVFASDSEDDVDDGPTKSFSEASEIKTSKKSKDTMELFGSSSDSESDYEEMFKSKPHFEGKKGEQLMKMERNFGDSRFKLDAKFVDTDSEEEEEKNHINEKSSQDNDLEEEKAASLRILENVIGKSKLDKFSEKLKRNTKYIIDMNTVRFDPTKVLAQKEVQTKQNLTSGKIPLTLTDRANKKSSLSQADMRKSNREEETNKTESVTKQKQLESTKIETCTTETKNKSKISDPESDTLLKTKDTSDNAKNAAKSRVDKSLLNLFISKESEKDENNTQVFSLLDQFGNISGDSSNESDIDTKAQAIKPKAVLTGLFKNSQDPKTKTTKTSTNSALNLSDQPRKGNNTMSDSEDLVNNTMSDLEDEMDDDDLSEEDSISELADEKEVKKLGLYEETDQALINAGRIDIRYTREEWRKHWEEIRPTLVKLYKRKHKEAVKNKRVQNERKRKQDFLKNVKNRNWRHIKK</sequence>
<proteinExistence type="predicted"/>
<keyword evidence="8" id="KW-1185">Reference proteome</keyword>
<feature type="region of interest" description="Disordered" evidence="6">
    <location>
        <begin position="589"/>
        <end position="647"/>
    </location>
</feature>
<organism evidence="8 9">
    <name type="scientific">Biomphalaria glabrata</name>
    <name type="common">Bloodfluke planorb</name>
    <name type="synonym">Freshwater snail</name>
    <dbReference type="NCBI Taxonomy" id="6526"/>
    <lineage>
        <taxon>Eukaryota</taxon>
        <taxon>Metazoa</taxon>
        <taxon>Spiralia</taxon>
        <taxon>Lophotrochozoa</taxon>
        <taxon>Mollusca</taxon>
        <taxon>Gastropoda</taxon>
        <taxon>Heterobranchia</taxon>
        <taxon>Euthyneura</taxon>
        <taxon>Panpulmonata</taxon>
        <taxon>Hygrophila</taxon>
        <taxon>Lymnaeoidea</taxon>
        <taxon>Planorbidae</taxon>
        <taxon>Biomphalaria</taxon>
    </lineage>
</organism>
<dbReference type="Gene3D" id="3.30.70.330">
    <property type="match status" value="1"/>
</dbReference>
<feature type="domain" description="RRM" evidence="7">
    <location>
        <begin position="16"/>
        <end position="97"/>
    </location>
</feature>
<protein>
    <submittedName>
        <fullName evidence="9">Nucleolar protein 8-like isoform X1</fullName>
    </submittedName>
</protein>
<evidence type="ECO:0000313" key="9">
    <source>
        <dbReference type="RefSeq" id="XP_055881506.1"/>
    </source>
</evidence>
<evidence type="ECO:0000256" key="2">
    <source>
        <dbReference type="ARBA" id="ARBA00022884"/>
    </source>
</evidence>
<dbReference type="GO" id="GO:0003723">
    <property type="term" value="F:RNA binding"/>
    <property type="evidence" value="ECO:0007669"/>
    <property type="project" value="UniProtKB-UniRule"/>
</dbReference>
<feature type="compositionally biased region" description="Polar residues" evidence="6">
    <location>
        <begin position="916"/>
        <end position="938"/>
    </location>
</feature>
<feature type="compositionally biased region" description="Basic and acidic residues" evidence="6">
    <location>
        <begin position="809"/>
        <end position="831"/>
    </location>
</feature>
<dbReference type="InterPro" id="IPR034138">
    <property type="entry name" value="NOP8_RRM"/>
</dbReference>
<feature type="region of interest" description="Disordered" evidence="6">
    <location>
        <begin position="900"/>
        <end position="938"/>
    </location>
</feature>
<dbReference type="GeneID" id="106060716"/>
<evidence type="ECO:0000256" key="4">
    <source>
        <dbReference type="PROSITE-ProRule" id="PRU00176"/>
    </source>
</evidence>
<feature type="coiled-coil region" evidence="5">
    <location>
        <begin position="1014"/>
        <end position="1043"/>
    </location>
</feature>
<name>A0A9W3A2H7_BIOGL</name>
<feature type="compositionally biased region" description="Basic and acidic residues" evidence="6">
    <location>
        <begin position="608"/>
        <end position="620"/>
    </location>
</feature>
<evidence type="ECO:0000256" key="3">
    <source>
        <dbReference type="ARBA" id="ARBA00023242"/>
    </source>
</evidence>
<keyword evidence="3" id="KW-0539">Nucleus</keyword>
<dbReference type="InterPro" id="IPR000504">
    <property type="entry name" value="RRM_dom"/>
</dbReference>
<dbReference type="Proteomes" id="UP001165740">
    <property type="component" value="Chromosome 4"/>
</dbReference>
<evidence type="ECO:0000313" key="8">
    <source>
        <dbReference type="Proteomes" id="UP001165740"/>
    </source>
</evidence>
<feature type="compositionally biased region" description="Basic and acidic residues" evidence="6">
    <location>
        <begin position="679"/>
        <end position="689"/>
    </location>
</feature>